<dbReference type="Proteomes" id="UP000286045">
    <property type="component" value="Unassembled WGS sequence"/>
</dbReference>
<feature type="compositionally biased region" description="Polar residues" evidence="1">
    <location>
        <begin position="64"/>
        <end position="73"/>
    </location>
</feature>
<evidence type="ECO:0000313" key="3">
    <source>
        <dbReference type="Proteomes" id="UP000286045"/>
    </source>
</evidence>
<reference evidence="2 3" key="1">
    <citation type="submission" date="2018-12" db="EMBL/GenBank/DDBJ databases">
        <title>Draft genome sequence of Xylaria grammica IHI A82.</title>
        <authorList>
            <person name="Buettner E."/>
            <person name="Kellner H."/>
        </authorList>
    </citation>
    <scope>NUCLEOTIDE SEQUENCE [LARGE SCALE GENOMIC DNA]</scope>
    <source>
        <strain evidence="2 3">IHI A82</strain>
    </source>
</reference>
<dbReference type="EMBL" id="RYZI01000485">
    <property type="protein sequence ID" value="RWA05048.1"/>
    <property type="molecule type" value="Genomic_DNA"/>
</dbReference>
<organism evidence="2 3">
    <name type="scientific">Xylaria grammica</name>
    <dbReference type="NCBI Taxonomy" id="363999"/>
    <lineage>
        <taxon>Eukaryota</taxon>
        <taxon>Fungi</taxon>
        <taxon>Dikarya</taxon>
        <taxon>Ascomycota</taxon>
        <taxon>Pezizomycotina</taxon>
        <taxon>Sordariomycetes</taxon>
        <taxon>Xylariomycetidae</taxon>
        <taxon>Xylariales</taxon>
        <taxon>Xylariaceae</taxon>
        <taxon>Xylaria</taxon>
    </lineage>
</organism>
<feature type="region of interest" description="Disordered" evidence="1">
    <location>
        <begin position="55"/>
        <end position="166"/>
    </location>
</feature>
<feature type="compositionally biased region" description="Basic and acidic residues" evidence="1">
    <location>
        <begin position="157"/>
        <end position="166"/>
    </location>
</feature>
<keyword evidence="3" id="KW-1185">Reference proteome</keyword>
<accession>A0A439CS76</accession>
<proteinExistence type="predicted"/>
<evidence type="ECO:0000313" key="2">
    <source>
        <dbReference type="EMBL" id="RWA05048.1"/>
    </source>
</evidence>
<feature type="compositionally biased region" description="Basic and acidic residues" evidence="1">
    <location>
        <begin position="118"/>
        <end position="147"/>
    </location>
</feature>
<dbReference type="AlphaFoldDB" id="A0A439CS76"/>
<comment type="caution">
    <text evidence="2">The sequence shown here is derived from an EMBL/GenBank/DDBJ whole genome shotgun (WGS) entry which is preliminary data.</text>
</comment>
<gene>
    <name evidence="2" type="ORF">EKO27_g10057</name>
</gene>
<name>A0A439CS76_9PEZI</name>
<sequence length="166" mass="18429">MDFTGKAEIFIPNADISLYAYGFAASPTGRRIGEEESQDAGTGIAKSKKKLTKILTIIPGTASPRKTTATASPSDEEDPFRDPVPGPKGTKTKPKRTRRRWRGKATASLESLGSAQDPFRDPEPMRLIDADDFRLESPEDAKWPAKREGKKRKNRVKRDGTRELWG</sequence>
<feature type="compositionally biased region" description="Basic residues" evidence="1">
    <location>
        <begin position="90"/>
        <end position="103"/>
    </location>
</feature>
<evidence type="ECO:0000256" key="1">
    <source>
        <dbReference type="SAM" id="MobiDB-lite"/>
    </source>
</evidence>
<protein>
    <submittedName>
        <fullName evidence="2">Uncharacterized protein</fullName>
    </submittedName>
</protein>